<dbReference type="InterPro" id="IPR018060">
    <property type="entry name" value="HTH_AraC"/>
</dbReference>
<proteinExistence type="predicted"/>
<evidence type="ECO:0000256" key="1">
    <source>
        <dbReference type="ARBA" id="ARBA00001947"/>
    </source>
</evidence>
<keyword evidence="6" id="KW-0862">Zinc</keyword>
<keyword evidence="10" id="KW-0804">Transcription</keyword>
<feature type="compositionally biased region" description="Low complexity" evidence="12">
    <location>
        <begin position="414"/>
        <end position="449"/>
    </location>
</feature>
<dbReference type="Gene3D" id="3.40.10.10">
    <property type="entry name" value="DNA Methylphosphotriester Repair Domain"/>
    <property type="match status" value="1"/>
</dbReference>
<dbReference type="PROSITE" id="PS01124">
    <property type="entry name" value="HTH_ARAC_FAMILY_2"/>
    <property type="match status" value="1"/>
</dbReference>
<evidence type="ECO:0000256" key="4">
    <source>
        <dbReference type="ARBA" id="ARBA00022723"/>
    </source>
</evidence>
<dbReference type="Pfam" id="PF12833">
    <property type="entry name" value="HTH_18"/>
    <property type="match status" value="1"/>
</dbReference>
<dbReference type="InterPro" id="IPR037046">
    <property type="entry name" value="AlkA_N_sf"/>
</dbReference>
<feature type="compositionally biased region" description="Low complexity" evidence="12">
    <location>
        <begin position="504"/>
        <end position="541"/>
    </location>
</feature>
<keyword evidence="2" id="KW-0489">Methyltransferase</keyword>
<evidence type="ECO:0000256" key="8">
    <source>
        <dbReference type="ARBA" id="ARBA00023125"/>
    </source>
</evidence>
<dbReference type="Gene3D" id="1.10.10.60">
    <property type="entry name" value="Homeodomain-like"/>
    <property type="match status" value="1"/>
</dbReference>
<dbReference type="SUPFAM" id="SSF48150">
    <property type="entry name" value="DNA-glycosylase"/>
    <property type="match status" value="1"/>
</dbReference>
<dbReference type="EMBL" id="BAAAZN010000017">
    <property type="protein sequence ID" value="GAA3571938.1"/>
    <property type="molecule type" value="Genomic_DNA"/>
</dbReference>
<evidence type="ECO:0000256" key="3">
    <source>
        <dbReference type="ARBA" id="ARBA00022679"/>
    </source>
</evidence>
<reference evidence="15" key="1">
    <citation type="journal article" date="2019" name="Int. J. Syst. Evol. Microbiol.">
        <title>The Global Catalogue of Microorganisms (GCM) 10K type strain sequencing project: providing services to taxonomists for standard genome sequencing and annotation.</title>
        <authorList>
            <consortium name="The Broad Institute Genomics Platform"/>
            <consortium name="The Broad Institute Genome Sequencing Center for Infectious Disease"/>
            <person name="Wu L."/>
            <person name="Ma J."/>
        </authorList>
    </citation>
    <scope>NUCLEOTIDE SEQUENCE [LARGE SCALE GENOMIC DNA]</scope>
    <source>
        <strain evidence="15">JCM 16898</strain>
    </source>
</reference>
<name>A0ABP6XSU8_9PSEU</name>
<evidence type="ECO:0000256" key="6">
    <source>
        <dbReference type="ARBA" id="ARBA00022833"/>
    </source>
</evidence>
<dbReference type="InterPro" id="IPR009057">
    <property type="entry name" value="Homeodomain-like_sf"/>
</dbReference>
<evidence type="ECO:0000256" key="10">
    <source>
        <dbReference type="ARBA" id="ARBA00023163"/>
    </source>
</evidence>
<sequence length="733" mass="75238">MSDSRQSVPPPAGIIDVMAPTSTPVWQDTERCYRAVTARDQRFDGQFIMAVRTTGIYCRPSCPALTPKAQNVRFFPTSAAAQAGGYRACRRCLPDAVPGSPDWNVRADLAARAMRLISDGLVEREGVPGLARRLGYSERQLGRVLTTELGAGPLALARAHRAHSARLLIEMSQLSLTDVAFAAGFSSVRQFNETIREVFATTPSQLRAASLRRGRHDEPSSATRLCLRLPFRAPFDAQSVLRYHASRALPGIEATEGGTTLTGYGRTLRLPHGPGSVWVHPQPDHVRCDLALTDLRDLGSAVARVRRLLDLDADPEAVARTLAADKALAPLISASPGVRVPGAVDGPEVLLRTLLGNAAADVATLGEPISPATPATEPAGSPAPAATPLTGPPPAPNRADDPASATSPARDSVPAAGPARRPTPTASPAGDPSSTAGPPGLPTPTAHPASDPTPATGPAGEPVLATGSARGPIPPGTTTRGPAPTTQLTGAPTPAARPAPVGGPAPADAPASNPAPTTSLESDPVPAAGPAGDPTPATGSARGPIPPGTLTSRPTPTTQLTGAPTPAAETARGPVPPDATVSKPAPVAGAPTGRFPVRRRAASADREPSRSDGSPMDALTRLFPTPATVAEADVDPLVRRVAAALAEGTLDPHVGRDPDELRDELLTGGVSPAAADYVVMRLLGAPDVLLSADPAVRQGAGTLGIDLATSARGWQPWSSYAGMYLRTLASHTV</sequence>
<dbReference type="Gene3D" id="1.10.1670.40">
    <property type="match status" value="1"/>
</dbReference>
<dbReference type="Gene3D" id="3.30.310.20">
    <property type="entry name" value="DNA-3-methyladenine glycosylase AlkA, N-terminal domain"/>
    <property type="match status" value="1"/>
</dbReference>
<keyword evidence="7" id="KW-0805">Transcription regulation</keyword>
<evidence type="ECO:0000256" key="7">
    <source>
        <dbReference type="ARBA" id="ARBA00023015"/>
    </source>
</evidence>
<evidence type="ECO:0000313" key="15">
    <source>
        <dbReference type="Proteomes" id="UP001500689"/>
    </source>
</evidence>
<dbReference type="PROSITE" id="PS00041">
    <property type="entry name" value="HTH_ARAC_FAMILY_1"/>
    <property type="match status" value="1"/>
</dbReference>
<feature type="domain" description="HTH araC/xylS-type" evidence="13">
    <location>
        <begin position="111"/>
        <end position="209"/>
    </location>
</feature>
<keyword evidence="4" id="KW-0479">Metal-binding</keyword>
<keyword evidence="5" id="KW-0227">DNA damage</keyword>
<dbReference type="InterPro" id="IPR018062">
    <property type="entry name" value="HTH_AraC-typ_CS"/>
</dbReference>
<dbReference type="PANTHER" id="PTHR43280:SF2">
    <property type="entry name" value="HTH-TYPE TRANSCRIPTIONAL REGULATOR EXSA"/>
    <property type="match status" value="1"/>
</dbReference>
<dbReference type="Pfam" id="PF02805">
    <property type="entry name" value="Ada_Zn_binding"/>
    <property type="match status" value="1"/>
</dbReference>
<evidence type="ECO:0000256" key="9">
    <source>
        <dbReference type="ARBA" id="ARBA00023159"/>
    </source>
</evidence>
<feature type="compositionally biased region" description="Low complexity" evidence="12">
    <location>
        <begin position="476"/>
        <end position="494"/>
    </location>
</feature>
<evidence type="ECO:0000256" key="5">
    <source>
        <dbReference type="ARBA" id="ARBA00022763"/>
    </source>
</evidence>
<evidence type="ECO:0000256" key="11">
    <source>
        <dbReference type="ARBA" id="ARBA00023204"/>
    </source>
</evidence>
<protein>
    <recommendedName>
        <fullName evidence="13">HTH araC/xylS-type domain-containing protein</fullName>
    </recommendedName>
</protein>
<feature type="compositionally biased region" description="Low complexity" evidence="12">
    <location>
        <begin position="372"/>
        <end position="389"/>
    </location>
</feature>
<keyword evidence="11" id="KW-0234">DNA repair</keyword>
<comment type="cofactor">
    <cofactor evidence="1">
        <name>Zn(2+)</name>
        <dbReference type="ChEBI" id="CHEBI:29105"/>
    </cofactor>
</comment>
<dbReference type="InterPro" id="IPR010316">
    <property type="entry name" value="AlkA_N"/>
</dbReference>
<dbReference type="SMART" id="SM01009">
    <property type="entry name" value="AlkA_N"/>
    <property type="match status" value="1"/>
</dbReference>
<feature type="compositionally biased region" description="Polar residues" evidence="12">
    <location>
        <begin position="549"/>
        <end position="562"/>
    </location>
</feature>
<keyword evidence="15" id="KW-1185">Reference proteome</keyword>
<dbReference type="SMART" id="SM00342">
    <property type="entry name" value="HTH_ARAC"/>
    <property type="match status" value="1"/>
</dbReference>
<accession>A0ABP6XSU8</accession>
<dbReference type="SUPFAM" id="SSF46689">
    <property type="entry name" value="Homeodomain-like"/>
    <property type="match status" value="1"/>
</dbReference>
<dbReference type="Pfam" id="PF06029">
    <property type="entry name" value="AlkA_N"/>
    <property type="match status" value="1"/>
</dbReference>
<dbReference type="InterPro" id="IPR035451">
    <property type="entry name" value="Ada-like_dom_sf"/>
</dbReference>
<dbReference type="PANTHER" id="PTHR43280">
    <property type="entry name" value="ARAC-FAMILY TRANSCRIPTIONAL REGULATOR"/>
    <property type="match status" value="1"/>
</dbReference>
<dbReference type="SUPFAM" id="SSF57884">
    <property type="entry name" value="Ada DNA repair protein, N-terminal domain (N-Ada 10)"/>
    <property type="match status" value="1"/>
</dbReference>
<gene>
    <name evidence="14" type="ORF">GCM10022222_65140</name>
</gene>
<dbReference type="Proteomes" id="UP001500689">
    <property type="component" value="Unassembled WGS sequence"/>
</dbReference>
<dbReference type="SUPFAM" id="SSF55945">
    <property type="entry name" value="TATA-box binding protein-like"/>
    <property type="match status" value="1"/>
</dbReference>
<feature type="region of interest" description="Disordered" evidence="12">
    <location>
        <begin position="367"/>
        <end position="618"/>
    </location>
</feature>
<dbReference type="InterPro" id="IPR004026">
    <property type="entry name" value="Ada_DNA_repair_Zn-bd"/>
</dbReference>
<evidence type="ECO:0000313" key="14">
    <source>
        <dbReference type="EMBL" id="GAA3571938.1"/>
    </source>
</evidence>
<dbReference type="InterPro" id="IPR011257">
    <property type="entry name" value="DNA_glycosylase"/>
</dbReference>
<keyword evidence="3" id="KW-0808">Transferase</keyword>
<keyword evidence="9" id="KW-0010">Activator</keyword>
<organism evidence="14 15">
    <name type="scientific">Amycolatopsis ultiminotia</name>
    <dbReference type="NCBI Taxonomy" id="543629"/>
    <lineage>
        <taxon>Bacteria</taxon>
        <taxon>Bacillati</taxon>
        <taxon>Actinomycetota</taxon>
        <taxon>Actinomycetes</taxon>
        <taxon>Pseudonocardiales</taxon>
        <taxon>Pseudonocardiaceae</taxon>
        <taxon>Amycolatopsis</taxon>
    </lineage>
</organism>
<evidence type="ECO:0000259" key="13">
    <source>
        <dbReference type="PROSITE" id="PS01124"/>
    </source>
</evidence>
<evidence type="ECO:0000256" key="12">
    <source>
        <dbReference type="SAM" id="MobiDB-lite"/>
    </source>
</evidence>
<evidence type="ECO:0000256" key="2">
    <source>
        <dbReference type="ARBA" id="ARBA00022603"/>
    </source>
</evidence>
<keyword evidence="8" id="KW-0238">DNA-binding</keyword>
<comment type="caution">
    <text evidence="14">The sequence shown here is derived from an EMBL/GenBank/DDBJ whole genome shotgun (WGS) entry which is preliminary data.</text>
</comment>